<name>A0A820C6Y8_9BILA</name>
<reference evidence="2" key="1">
    <citation type="submission" date="2021-02" db="EMBL/GenBank/DDBJ databases">
        <authorList>
            <person name="Nowell W R."/>
        </authorList>
    </citation>
    <scope>NUCLEOTIDE SEQUENCE</scope>
</reference>
<feature type="non-terminal residue" evidence="2">
    <location>
        <position position="1"/>
    </location>
</feature>
<dbReference type="EMBL" id="CAJOAZ010010207">
    <property type="protein sequence ID" value="CAF4216936.1"/>
    <property type="molecule type" value="Genomic_DNA"/>
</dbReference>
<gene>
    <name evidence="2" type="ORF">OXD698_LOCUS41664</name>
</gene>
<proteinExistence type="predicted"/>
<evidence type="ECO:0000313" key="3">
    <source>
        <dbReference type="Proteomes" id="UP000663844"/>
    </source>
</evidence>
<dbReference type="Gene3D" id="2.130.10.130">
    <property type="entry name" value="Integrin alpha, N-terminal"/>
    <property type="match status" value="2"/>
</dbReference>
<evidence type="ECO:0000313" key="2">
    <source>
        <dbReference type="EMBL" id="CAF4216936.1"/>
    </source>
</evidence>
<dbReference type="Proteomes" id="UP000663844">
    <property type="component" value="Unassembled WGS sequence"/>
</dbReference>
<dbReference type="AlphaFoldDB" id="A0A820C6Y8"/>
<dbReference type="InterPro" id="IPR013517">
    <property type="entry name" value="FG-GAP"/>
</dbReference>
<dbReference type="InterPro" id="IPR028994">
    <property type="entry name" value="Integrin_alpha_N"/>
</dbReference>
<keyword evidence="1" id="KW-0732">Signal</keyword>
<dbReference type="PANTHER" id="PTHR46580:SF4">
    <property type="entry name" value="ATP_GTP-BINDING PROTEIN"/>
    <property type="match status" value="1"/>
</dbReference>
<dbReference type="PANTHER" id="PTHR46580">
    <property type="entry name" value="SENSOR KINASE-RELATED"/>
    <property type="match status" value="1"/>
</dbReference>
<dbReference type="SUPFAM" id="SSF69318">
    <property type="entry name" value="Integrin alpha N-terminal domain"/>
    <property type="match status" value="1"/>
</dbReference>
<protein>
    <recommendedName>
        <fullName evidence="4">VCBS repeat-containing protein</fullName>
    </recommendedName>
</protein>
<organism evidence="2 3">
    <name type="scientific">Adineta steineri</name>
    <dbReference type="NCBI Taxonomy" id="433720"/>
    <lineage>
        <taxon>Eukaryota</taxon>
        <taxon>Metazoa</taxon>
        <taxon>Spiralia</taxon>
        <taxon>Gnathifera</taxon>
        <taxon>Rotifera</taxon>
        <taxon>Eurotatoria</taxon>
        <taxon>Bdelloidea</taxon>
        <taxon>Adinetida</taxon>
        <taxon>Adinetidae</taxon>
        <taxon>Adineta</taxon>
    </lineage>
</organism>
<accession>A0A820C6Y8</accession>
<sequence length="394" mass="41681">STCQLTFGPTDLYATSDPFVIQYAAGDFNSDGLSDLALCVYGSGSSVDVFLANGNGTVGRRMTYPVVYGSDPFWLAIADFNNDDHQDIVVMNFNPNSVGILFGKGDGTFGAMILLPVVLSEEFVFPPSFRCIASDLNSDGNIDIVFTKSSNPCLIAILPGYGNGTFAAETIISIGNVGCRLSIAIADFNDDDHQDIAIISDIDCYVAILVGHGNGSFKTPMTFSTGIYSFPSSIDVNDFNGDGYVDIVVANQGNYNIGVFLGKGDGTFGTQITTMMEHTNAVSWIAVGDFNGDGKMDVAGVCGSERNLLFSSVPTFVIVFVGYGNGSFGQQMIFPTALYSVDYVVTNDFNGDGRLDLAITSSNGGNIAILLNTCACCALEISSQAYLSTNDFPG</sequence>
<evidence type="ECO:0008006" key="4">
    <source>
        <dbReference type="Google" id="ProtNLM"/>
    </source>
</evidence>
<evidence type="ECO:0000256" key="1">
    <source>
        <dbReference type="ARBA" id="ARBA00022729"/>
    </source>
</evidence>
<dbReference type="Pfam" id="PF13517">
    <property type="entry name" value="FG-GAP_3"/>
    <property type="match status" value="3"/>
</dbReference>
<comment type="caution">
    <text evidence="2">The sequence shown here is derived from an EMBL/GenBank/DDBJ whole genome shotgun (WGS) entry which is preliminary data.</text>
</comment>